<dbReference type="Proteomes" id="UP001203852">
    <property type="component" value="Unassembled WGS sequence"/>
</dbReference>
<dbReference type="EMBL" id="MU404350">
    <property type="protein sequence ID" value="KAI1617572.1"/>
    <property type="molecule type" value="Genomic_DNA"/>
</dbReference>
<reference evidence="1" key="1">
    <citation type="journal article" date="2022" name="bioRxiv">
        <title>Deciphering the potential niche of two novel black yeast fungi from a biological soil crust based on their genomes, phenotypes, and melanin regulation.</title>
        <authorList>
            <consortium name="DOE Joint Genome Institute"/>
            <person name="Carr E.C."/>
            <person name="Barton Q."/>
            <person name="Grambo S."/>
            <person name="Sullivan M."/>
            <person name="Renfro C.M."/>
            <person name="Kuo A."/>
            <person name="Pangilinan J."/>
            <person name="Lipzen A."/>
            <person name="Keymanesh K."/>
            <person name="Savage E."/>
            <person name="Barry K."/>
            <person name="Grigoriev I.V."/>
            <person name="Riekhof W.R."/>
            <person name="Harris S.S."/>
        </authorList>
    </citation>
    <scope>NUCLEOTIDE SEQUENCE</scope>
    <source>
        <strain evidence="1">JF 03-4F</strain>
    </source>
</reference>
<accession>A0AAN6IGV0</accession>
<proteinExistence type="predicted"/>
<dbReference type="PANTHER" id="PTHR36195:SF4">
    <property type="entry name" value="DOMAIN PROTEIN, PUTATIVE (AFU_ORTHOLOGUE AFUA_5G01990)-RELATED"/>
    <property type="match status" value="1"/>
</dbReference>
<keyword evidence="2" id="KW-1185">Reference proteome</keyword>
<dbReference type="Gene3D" id="2.40.180.10">
    <property type="entry name" value="Catalase core domain"/>
    <property type="match status" value="1"/>
</dbReference>
<organism evidence="1 2">
    <name type="scientific">Exophiala viscosa</name>
    <dbReference type="NCBI Taxonomy" id="2486360"/>
    <lineage>
        <taxon>Eukaryota</taxon>
        <taxon>Fungi</taxon>
        <taxon>Dikarya</taxon>
        <taxon>Ascomycota</taxon>
        <taxon>Pezizomycotina</taxon>
        <taxon>Eurotiomycetes</taxon>
        <taxon>Chaetothyriomycetidae</taxon>
        <taxon>Chaetothyriales</taxon>
        <taxon>Herpotrichiellaceae</taxon>
        <taxon>Exophiala</taxon>
    </lineage>
</organism>
<evidence type="ECO:0000313" key="2">
    <source>
        <dbReference type="Proteomes" id="UP001203852"/>
    </source>
</evidence>
<name>A0AAN6IGV0_9EURO</name>
<comment type="caution">
    <text evidence="1">The sequence shown here is derived from an EMBL/GenBank/DDBJ whole genome shotgun (WGS) entry which is preliminary data.</text>
</comment>
<protein>
    <submittedName>
        <fullName evidence="1">Catalase-like domain-containing protein</fullName>
    </submittedName>
</protein>
<dbReference type="GO" id="GO:0020037">
    <property type="term" value="F:heme binding"/>
    <property type="evidence" value="ECO:0007669"/>
    <property type="project" value="InterPro"/>
</dbReference>
<dbReference type="InterPro" id="IPR020835">
    <property type="entry name" value="Catalase_sf"/>
</dbReference>
<dbReference type="SUPFAM" id="SSF56634">
    <property type="entry name" value="Heme-dependent catalase-like"/>
    <property type="match status" value="1"/>
</dbReference>
<gene>
    <name evidence="1" type="ORF">EDD36DRAFT_5064</name>
</gene>
<sequence length="275" mass="31870">MHRHGFRGTHVKTQGIVKGELTINHLRDELAHGICSPENQKVNGGKKPVVLRFANEPSFLQDDREPGPRGCGMKVFDVAGDFLDPMGEKTHTQDMTFNNAPLLELTGLPTTVEIFRIREANFRKPENIKYQLMKRIDVLTQMAPAMLPNHHFVGYTMYSQSAYCWGPNLVAKYALFPTGKLQEELAKKDKIDKNSDPEQHSIWLREFFQQNDATYDLRIQLCENLKDQPVEKCNYEWDERKYPFETVASLLFPKGQDCFDSVRRTFWENKMKLNV</sequence>
<evidence type="ECO:0000313" key="1">
    <source>
        <dbReference type="EMBL" id="KAI1617572.1"/>
    </source>
</evidence>
<dbReference type="PANTHER" id="PTHR36195">
    <property type="entry name" value="DOMAIN PROTEIN, PUTATIVE (AFU_ORTHOLOGUE AFUA_5G01990)-RELATED-RELATED"/>
    <property type="match status" value="1"/>
</dbReference>
<dbReference type="AlphaFoldDB" id="A0AAN6IGV0"/>